<protein>
    <submittedName>
        <fullName evidence="5">Voltage-gated potassium channel subunit beta</fullName>
    </submittedName>
</protein>
<dbReference type="Proteomes" id="UP001610335">
    <property type="component" value="Unassembled WGS sequence"/>
</dbReference>
<evidence type="ECO:0000256" key="2">
    <source>
        <dbReference type="ARBA" id="ARBA00022857"/>
    </source>
</evidence>
<dbReference type="PANTHER" id="PTHR43150:SF2">
    <property type="entry name" value="HYPERKINETIC, ISOFORM M"/>
    <property type="match status" value="1"/>
</dbReference>
<evidence type="ECO:0000256" key="3">
    <source>
        <dbReference type="ARBA" id="ARBA00023002"/>
    </source>
</evidence>
<accession>A0ABR4HIU0</accession>
<keyword evidence="2" id="KW-0521">NADP</keyword>
<feature type="domain" description="NADP-dependent oxidoreductase" evidence="4">
    <location>
        <begin position="26"/>
        <end position="337"/>
    </location>
</feature>
<keyword evidence="5" id="KW-0813">Transport</keyword>
<dbReference type="Pfam" id="PF00248">
    <property type="entry name" value="Aldo_ket_red"/>
    <property type="match status" value="1"/>
</dbReference>
<dbReference type="PANTHER" id="PTHR43150">
    <property type="entry name" value="HYPERKINETIC, ISOFORM M"/>
    <property type="match status" value="1"/>
</dbReference>
<reference evidence="5 6" key="1">
    <citation type="submission" date="2024-07" db="EMBL/GenBank/DDBJ databases">
        <title>Section-level genome sequencing and comparative genomics of Aspergillus sections Usti and Cavernicolus.</title>
        <authorList>
            <consortium name="Lawrence Berkeley National Laboratory"/>
            <person name="Nybo J.L."/>
            <person name="Vesth T.C."/>
            <person name="Theobald S."/>
            <person name="Frisvad J.C."/>
            <person name="Larsen T.O."/>
            <person name="Kjaerboelling I."/>
            <person name="Rothschild-Mancinelli K."/>
            <person name="Lyhne E.K."/>
            <person name="Kogle M.E."/>
            <person name="Barry K."/>
            <person name="Clum A."/>
            <person name="Na H."/>
            <person name="Ledsgaard L."/>
            <person name="Lin J."/>
            <person name="Lipzen A."/>
            <person name="Kuo A."/>
            <person name="Riley R."/>
            <person name="Mondo S."/>
            <person name="LaButti K."/>
            <person name="Haridas S."/>
            <person name="Pangalinan J."/>
            <person name="Salamov A.A."/>
            <person name="Simmons B.A."/>
            <person name="Magnuson J.K."/>
            <person name="Chen J."/>
            <person name="Drula E."/>
            <person name="Henrissat B."/>
            <person name="Wiebenga A."/>
            <person name="Lubbers R.J."/>
            <person name="Gomes A.C."/>
            <person name="Makela M.R."/>
            <person name="Stajich J."/>
            <person name="Grigoriev I.V."/>
            <person name="Mortensen U.H."/>
            <person name="De vries R.P."/>
            <person name="Baker S.E."/>
            <person name="Andersen M.R."/>
        </authorList>
    </citation>
    <scope>NUCLEOTIDE SEQUENCE [LARGE SCALE GENOMIC DNA]</scope>
    <source>
        <strain evidence="5 6">CBS 600.67</strain>
    </source>
</reference>
<dbReference type="InterPro" id="IPR005399">
    <property type="entry name" value="K_chnl_volt-dep_bsu_KCNAB-rel"/>
</dbReference>
<name>A0ABR4HIU0_9EURO</name>
<proteinExistence type="inferred from homology"/>
<keyword evidence="5" id="KW-0407">Ion channel</keyword>
<evidence type="ECO:0000313" key="6">
    <source>
        <dbReference type="Proteomes" id="UP001610335"/>
    </source>
</evidence>
<organism evidence="5 6">
    <name type="scientific">Aspergillus cavernicola</name>
    <dbReference type="NCBI Taxonomy" id="176166"/>
    <lineage>
        <taxon>Eukaryota</taxon>
        <taxon>Fungi</taxon>
        <taxon>Dikarya</taxon>
        <taxon>Ascomycota</taxon>
        <taxon>Pezizomycotina</taxon>
        <taxon>Eurotiomycetes</taxon>
        <taxon>Eurotiomycetidae</taxon>
        <taxon>Eurotiales</taxon>
        <taxon>Aspergillaceae</taxon>
        <taxon>Aspergillus</taxon>
        <taxon>Aspergillus subgen. Nidulantes</taxon>
    </lineage>
</organism>
<evidence type="ECO:0000259" key="4">
    <source>
        <dbReference type="Pfam" id="PF00248"/>
    </source>
</evidence>
<dbReference type="PRINTS" id="PR01577">
    <property type="entry name" value="KCNABCHANNEL"/>
</dbReference>
<dbReference type="Gene3D" id="3.20.20.100">
    <property type="entry name" value="NADP-dependent oxidoreductase domain"/>
    <property type="match status" value="1"/>
</dbReference>
<dbReference type="GO" id="GO:0034220">
    <property type="term" value="P:monoatomic ion transmembrane transport"/>
    <property type="evidence" value="ECO:0007669"/>
    <property type="project" value="UniProtKB-KW"/>
</dbReference>
<dbReference type="InterPro" id="IPR036812">
    <property type="entry name" value="NAD(P)_OxRdtase_dom_sf"/>
</dbReference>
<dbReference type="EMBL" id="JBFXLS010000113">
    <property type="protein sequence ID" value="KAL2815406.1"/>
    <property type="molecule type" value="Genomic_DNA"/>
</dbReference>
<keyword evidence="5" id="KW-0406">Ion transport</keyword>
<sequence>MPFPEFDSKGMEYRFLGDTGLLVSAIGFGSWYTVGGQVKDNSVIEKCMEEAWNCGINFFDTSESYAEGQAEVEIGNALKKFGWPRKDFVISTKIFEGGHGPNDIGLCRKKVMESIERSLKNLQLDYVDIVYAHRPDYCTPMREVVRAFSDLVTQGKANYWGTSEWSAFEISEALAAAREQHLVAPVVEQPQYSIISRYRFEKEYALLFHKYKYGSTVWSPLASGLLTGKLLNGIPKDSRLASDTGFNEDRSVMNMYHGILASETGKKYLESVRGLMEIADSLGCTCAQLALAWILKNDNVSSVLTGASRPSQITENVKAVQVAHRVTPEIMEQIDKLFQNKPTRTLDLFGRWMGGASKKTEMTLDPW</sequence>
<gene>
    <name evidence="5" type="ORF">BDW59DRAFT_166812</name>
</gene>
<comment type="caution">
    <text evidence="5">The sequence shown here is derived from an EMBL/GenBank/DDBJ whole genome shotgun (WGS) entry which is preliminary data.</text>
</comment>
<keyword evidence="6" id="KW-1185">Reference proteome</keyword>
<evidence type="ECO:0000313" key="5">
    <source>
        <dbReference type="EMBL" id="KAL2815406.1"/>
    </source>
</evidence>
<dbReference type="SUPFAM" id="SSF51430">
    <property type="entry name" value="NAD(P)-linked oxidoreductase"/>
    <property type="match status" value="1"/>
</dbReference>
<keyword evidence="3" id="KW-0560">Oxidoreductase</keyword>
<dbReference type="InterPro" id="IPR023210">
    <property type="entry name" value="NADP_OxRdtase_dom"/>
</dbReference>
<evidence type="ECO:0000256" key="1">
    <source>
        <dbReference type="ARBA" id="ARBA00006515"/>
    </source>
</evidence>
<comment type="similarity">
    <text evidence="1">Belongs to the shaker potassium channel beta subunit family.</text>
</comment>